<protein>
    <submittedName>
        <fullName evidence="2">ORF99</fullName>
    </submittedName>
</protein>
<geneLocation type="mitochondrion" evidence="2"/>
<feature type="region of interest" description="Disordered" evidence="1">
    <location>
        <begin position="21"/>
        <end position="99"/>
    </location>
</feature>
<accession>A0A7U3RTY3</accession>
<name>A0A7U3RTY3_9METZ</name>
<proteinExistence type="predicted"/>
<reference evidence="2" key="1">
    <citation type="journal article" date="2020" name="Genome Biol. Evol.">
        <title>Mitochondrial genome evolution of placozoans: gene rearrangements and repeat expansions.</title>
        <authorList>
            <person name="Miyazawa H."/>
            <person name="Osigus H.J."/>
            <person name="Rolfes S."/>
            <person name="Kamm K."/>
            <person name="Schierwater B."/>
            <person name="Nakano H."/>
        </authorList>
    </citation>
    <scope>NUCLEOTIDE SEQUENCE</scope>
</reference>
<organism evidence="2">
    <name type="scientific">Hoilungia sp. H24</name>
    <dbReference type="NCBI Taxonomy" id="2781606"/>
    <lineage>
        <taxon>Eukaryota</taxon>
        <taxon>Metazoa</taxon>
        <taxon>Placozoa</taxon>
        <taxon>Uniplacotomia</taxon>
        <taxon>Hoilungea</taxon>
        <taxon>Hoilungidae</taxon>
        <taxon>Hoilungia</taxon>
    </lineage>
</organism>
<dbReference type="AlphaFoldDB" id="A0A7U3RTY3"/>
<gene>
    <name evidence="2" type="primary">ORF99</name>
</gene>
<evidence type="ECO:0000313" key="2">
    <source>
        <dbReference type="EMBL" id="QOU12329.1"/>
    </source>
</evidence>
<keyword evidence="2" id="KW-0496">Mitochondrion</keyword>
<evidence type="ECO:0000256" key="1">
    <source>
        <dbReference type="SAM" id="MobiDB-lite"/>
    </source>
</evidence>
<sequence>MKGQSAAGILRISRPETIRHGLRRGEGILWSGAPPKGGACDPLDSAPKRKRYSPRGDPQDPRRRLAKRCRRRSSDQRPLLRRMRGNPQLLGNDSDKKYR</sequence>
<dbReference type="EMBL" id="MT957400">
    <property type="protein sequence ID" value="QOU12329.1"/>
    <property type="molecule type" value="Genomic_DNA"/>
</dbReference>